<proteinExistence type="predicted"/>
<reference evidence="2" key="1">
    <citation type="submission" date="2019-08" db="EMBL/GenBank/DDBJ databases">
        <title>The genome of the North American firefly Photinus pyralis.</title>
        <authorList>
            <consortium name="Photinus pyralis genome working group"/>
            <person name="Fallon T.R."/>
            <person name="Sander Lower S.E."/>
            <person name="Weng J.-K."/>
        </authorList>
    </citation>
    <scope>NUCLEOTIDE SEQUENCE</scope>
    <source>
        <strain evidence="2">TRF0915ILg1</strain>
        <tissue evidence="2">Whole body</tissue>
    </source>
</reference>
<dbReference type="AlphaFoldDB" id="A0A8K0CHP2"/>
<dbReference type="Proteomes" id="UP000801492">
    <property type="component" value="Unassembled WGS sequence"/>
</dbReference>
<evidence type="ECO:0000256" key="1">
    <source>
        <dbReference type="ARBA" id="ARBA00023172"/>
    </source>
</evidence>
<comment type="caution">
    <text evidence="2">The sequence shown here is derived from an EMBL/GenBank/DDBJ whole genome shotgun (WGS) entry which is preliminary data.</text>
</comment>
<dbReference type="GO" id="GO:0003677">
    <property type="term" value="F:DNA binding"/>
    <property type="evidence" value="ECO:0007669"/>
    <property type="project" value="InterPro"/>
</dbReference>
<dbReference type="SUPFAM" id="SSF56349">
    <property type="entry name" value="DNA breaking-rejoining enzymes"/>
    <property type="match status" value="1"/>
</dbReference>
<accession>A0A8K0CHP2</accession>
<protein>
    <submittedName>
        <fullName evidence="2">Uncharacterized protein</fullName>
    </submittedName>
</protein>
<evidence type="ECO:0000313" key="2">
    <source>
        <dbReference type="EMBL" id="KAF2885437.1"/>
    </source>
</evidence>
<dbReference type="Gene3D" id="1.10.443.10">
    <property type="entry name" value="Intergrase catalytic core"/>
    <property type="match status" value="1"/>
</dbReference>
<dbReference type="OrthoDB" id="6759321at2759"/>
<dbReference type="InterPro" id="IPR011010">
    <property type="entry name" value="DNA_brk_join_enz"/>
</dbReference>
<keyword evidence="1" id="KW-0233">DNA recombination</keyword>
<name>A0A8K0CHP2_IGNLU</name>
<organism evidence="2 3">
    <name type="scientific">Ignelater luminosus</name>
    <name type="common">Cucubano</name>
    <name type="synonym">Pyrophorus luminosus</name>
    <dbReference type="NCBI Taxonomy" id="2038154"/>
    <lineage>
        <taxon>Eukaryota</taxon>
        <taxon>Metazoa</taxon>
        <taxon>Ecdysozoa</taxon>
        <taxon>Arthropoda</taxon>
        <taxon>Hexapoda</taxon>
        <taxon>Insecta</taxon>
        <taxon>Pterygota</taxon>
        <taxon>Neoptera</taxon>
        <taxon>Endopterygota</taxon>
        <taxon>Coleoptera</taxon>
        <taxon>Polyphaga</taxon>
        <taxon>Elateriformia</taxon>
        <taxon>Elateroidea</taxon>
        <taxon>Elateridae</taxon>
        <taxon>Agrypninae</taxon>
        <taxon>Pyrophorini</taxon>
        <taxon>Ignelater</taxon>
    </lineage>
</organism>
<dbReference type="GO" id="GO:0006310">
    <property type="term" value="P:DNA recombination"/>
    <property type="evidence" value="ECO:0007669"/>
    <property type="project" value="UniProtKB-KW"/>
</dbReference>
<gene>
    <name evidence="2" type="ORF">ILUMI_20717</name>
</gene>
<dbReference type="InterPro" id="IPR013762">
    <property type="entry name" value="Integrase-like_cat_sf"/>
</dbReference>
<dbReference type="EMBL" id="VTPC01089954">
    <property type="protein sequence ID" value="KAF2885437.1"/>
    <property type="molecule type" value="Genomic_DNA"/>
</dbReference>
<keyword evidence="3" id="KW-1185">Reference proteome</keyword>
<dbReference type="GO" id="GO:0015074">
    <property type="term" value="P:DNA integration"/>
    <property type="evidence" value="ECO:0007669"/>
    <property type="project" value="InterPro"/>
</dbReference>
<evidence type="ECO:0000313" key="3">
    <source>
        <dbReference type="Proteomes" id="UP000801492"/>
    </source>
</evidence>
<sequence length="112" mass="12889">MKVVLISGLNGACRRAELCSLKVDEIQDNGSMLIVTLKDRKTKKKRIFTVNSDCNGYELYKKYARLRPANVKHGRLFLYYKDNKCTSQTVEINSFAKIPHKNCMVFASSRCY</sequence>